<reference evidence="2" key="1">
    <citation type="submission" date="2005-09" db="EMBL/GenBank/DDBJ databases">
        <authorList>
            <person name="Mural R.J."/>
            <person name="Li P.W."/>
            <person name="Adams M.D."/>
            <person name="Amanatides P.G."/>
            <person name="Baden-Tillson H."/>
            <person name="Barnstead M."/>
            <person name="Chin S.H."/>
            <person name="Dew I."/>
            <person name="Evans C.A."/>
            <person name="Ferriera S."/>
            <person name="Flanigan M."/>
            <person name="Fosler C."/>
            <person name="Glodek A."/>
            <person name="Gu Z."/>
            <person name="Holt R.A."/>
            <person name="Jennings D."/>
            <person name="Kraft C.L."/>
            <person name="Lu F."/>
            <person name="Nguyen T."/>
            <person name="Nusskern D.R."/>
            <person name="Pfannkoch C.M."/>
            <person name="Sitter C."/>
            <person name="Sutton G.G."/>
            <person name="Venter J.C."/>
            <person name="Wang Z."/>
            <person name="Woodage T."/>
            <person name="Zheng X.H."/>
            <person name="Zhong F."/>
        </authorList>
    </citation>
    <scope>NUCLEOTIDE SEQUENCE [LARGE SCALE GENOMIC DNA]</scope>
    <source>
        <strain>BN</strain>
        <strain evidence="2">Sprague-Dawley</strain>
    </source>
</reference>
<proteinExistence type="predicted"/>
<protein>
    <submittedName>
        <fullName evidence="1">RCG62197</fullName>
    </submittedName>
</protein>
<accession>A6HBC2</accession>
<dbReference type="EMBL" id="CH473947">
    <property type="protein sequence ID" value="EDM03327.1"/>
    <property type="molecule type" value="Genomic_DNA"/>
</dbReference>
<sequence length="36" mass="3958">MALFTKSPFKELTSHLVKTNTKVSVQRTHTPAVSAT</sequence>
<dbReference type="AlphaFoldDB" id="A6HBC2"/>
<evidence type="ECO:0000313" key="2">
    <source>
        <dbReference type="Proteomes" id="UP000234681"/>
    </source>
</evidence>
<dbReference type="Proteomes" id="UP000234681">
    <property type="component" value="Chromosome 6"/>
</dbReference>
<organism evidence="1 2">
    <name type="scientific">Rattus norvegicus</name>
    <name type="common">Rat</name>
    <dbReference type="NCBI Taxonomy" id="10116"/>
    <lineage>
        <taxon>Eukaryota</taxon>
        <taxon>Metazoa</taxon>
        <taxon>Chordata</taxon>
        <taxon>Craniata</taxon>
        <taxon>Vertebrata</taxon>
        <taxon>Euteleostomi</taxon>
        <taxon>Mammalia</taxon>
        <taxon>Eutheria</taxon>
        <taxon>Euarchontoglires</taxon>
        <taxon>Glires</taxon>
        <taxon>Rodentia</taxon>
        <taxon>Myomorpha</taxon>
        <taxon>Muroidea</taxon>
        <taxon>Muridae</taxon>
        <taxon>Murinae</taxon>
        <taxon>Rattus</taxon>
    </lineage>
</organism>
<gene>
    <name evidence="1" type="ORF">rCG_62197</name>
</gene>
<evidence type="ECO:0000313" key="1">
    <source>
        <dbReference type="EMBL" id="EDM03327.1"/>
    </source>
</evidence>
<name>A6HBC2_RAT</name>